<comment type="caution">
    <text evidence="7">The sequence shown here is derived from an EMBL/GenBank/DDBJ whole genome shotgun (WGS) entry which is preliminary data.</text>
</comment>
<dbReference type="Pfam" id="PF00278">
    <property type="entry name" value="Orn_DAP_Arg_deC"/>
    <property type="match status" value="1"/>
</dbReference>
<keyword evidence="2" id="KW-0210">Decarboxylase</keyword>
<dbReference type="PRINTS" id="PR01179">
    <property type="entry name" value="ODADCRBXLASE"/>
</dbReference>
<sequence length="421" mass="46337">MSQKTLPLGHGELLELAYQLPTPFYLYDEKAIVESARSLKKLFSWAPGFCNYYAVKACPNPAILKLLAAEGFGADCSSLPELMLSKASGISGSKIMFTSNDTPAEEFKAAYEMGAIINLDDITHIQALEDALGTVPETICFRYNPGPDRTGNAIIGNPVEAKYGVTSSQIVDCYRIMKGKGVKHFGLHTMVASNELDGSYIVETARMLFELCVRIKEEAGVTIEFIDMGGGIGIPYRLDQEPMDLQEVSKGMQALYESIIVPAGLAPLNIVFECGRVITGPYGYLVTKVLHVTEKYKQYVGVDASMANLMRPALYGSYHHITVLGKAHKETDHLYDVTGSLCENNDKFAIDRKLPKVDKGDVLVIHDTGAHGHSMGFNYNAKLRSAEYLLRRDGSVVMIRRAQTYDDYVATLRFDGALVEV</sequence>
<accession>A0A645AUS0</accession>
<protein>
    <submittedName>
        <fullName evidence="7">Diaminopimelate decarboxylase</fullName>
        <ecNumber evidence="7">4.1.1.20</ecNumber>
    </submittedName>
</protein>
<dbReference type="InterPro" id="IPR022653">
    <property type="entry name" value="De-COase2_pyr-phos_BS"/>
</dbReference>
<dbReference type="InterPro" id="IPR002986">
    <property type="entry name" value="DAP_deCOOHase_LysA"/>
</dbReference>
<dbReference type="InterPro" id="IPR009006">
    <property type="entry name" value="Ala_racemase/Decarboxylase_C"/>
</dbReference>
<dbReference type="InterPro" id="IPR022657">
    <property type="entry name" value="De-COase2_CS"/>
</dbReference>
<dbReference type="Pfam" id="PF02784">
    <property type="entry name" value="Orn_Arg_deC_N"/>
    <property type="match status" value="1"/>
</dbReference>
<dbReference type="SUPFAM" id="SSF50621">
    <property type="entry name" value="Alanine racemase C-terminal domain-like"/>
    <property type="match status" value="1"/>
</dbReference>
<dbReference type="InterPro" id="IPR000183">
    <property type="entry name" value="Orn/DAP/Arg_de-COase"/>
</dbReference>
<dbReference type="PROSITE" id="PS00879">
    <property type="entry name" value="ODR_DC_2_2"/>
    <property type="match status" value="1"/>
</dbReference>
<evidence type="ECO:0000313" key="7">
    <source>
        <dbReference type="EMBL" id="MPM56839.1"/>
    </source>
</evidence>
<dbReference type="InterPro" id="IPR022643">
    <property type="entry name" value="De-COase2_C"/>
</dbReference>
<dbReference type="EC" id="4.1.1.20" evidence="7"/>
<evidence type="ECO:0000256" key="1">
    <source>
        <dbReference type="ARBA" id="ARBA00001933"/>
    </source>
</evidence>
<dbReference type="CDD" id="cd06828">
    <property type="entry name" value="PLPDE_III_DapDC"/>
    <property type="match status" value="1"/>
</dbReference>
<dbReference type="GO" id="GO:0008836">
    <property type="term" value="F:diaminopimelate decarboxylase activity"/>
    <property type="evidence" value="ECO:0007669"/>
    <property type="project" value="UniProtKB-EC"/>
</dbReference>
<keyword evidence="4 7" id="KW-0456">Lyase</keyword>
<dbReference type="SUPFAM" id="SSF51419">
    <property type="entry name" value="PLP-binding barrel"/>
    <property type="match status" value="1"/>
</dbReference>
<evidence type="ECO:0000256" key="2">
    <source>
        <dbReference type="ARBA" id="ARBA00022793"/>
    </source>
</evidence>
<dbReference type="EMBL" id="VSSQ01015953">
    <property type="protein sequence ID" value="MPM56839.1"/>
    <property type="molecule type" value="Genomic_DNA"/>
</dbReference>
<proteinExistence type="inferred from homology"/>
<feature type="domain" description="Orn/DAP/Arg decarboxylase 2 N-terminal" evidence="6">
    <location>
        <begin position="32"/>
        <end position="279"/>
    </location>
</feature>
<organism evidence="7">
    <name type="scientific">bioreactor metagenome</name>
    <dbReference type="NCBI Taxonomy" id="1076179"/>
    <lineage>
        <taxon>unclassified sequences</taxon>
        <taxon>metagenomes</taxon>
        <taxon>ecological metagenomes</taxon>
    </lineage>
</organism>
<dbReference type="Gene3D" id="3.20.20.10">
    <property type="entry name" value="Alanine racemase"/>
    <property type="match status" value="1"/>
</dbReference>
<evidence type="ECO:0000256" key="3">
    <source>
        <dbReference type="ARBA" id="ARBA00022898"/>
    </source>
</evidence>
<keyword evidence="3" id="KW-0663">Pyridoxal phosphate</keyword>
<name>A0A645AUS0_9ZZZZ</name>
<dbReference type="GO" id="GO:0009089">
    <property type="term" value="P:lysine biosynthetic process via diaminopimelate"/>
    <property type="evidence" value="ECO:0007669"/>
    <property type="project" value="InterPro"/>
</dbReference>
<evidence type="ECO:0000259" key="5">
    <source>
        <dbReference type="Pfam" id="PF00278"/>
    </source>
</evidence>
<feature type="domain" description="Orn/DAP/Arg decarboxylase 2 C-terminal" evidence="5">
    <location>
        <begin position="24"/>
        <end position="369"/>
    </location>
</feature>
<dbReference type="PROSITE" id="PS00878">
    <property type="entry name" value="ODR_DC_2_1"/>
    <property type="match status" value="1"/>
</dbReference>
<dbReference type="FunFam" id="3.20.20.10:FF:000003">
    <property type="entry name" value="Diaminopimelate decarboxylase"/>
    <property type="match status" value="1"/>
</dbReference>
<dbReference type="Gene3D" id="2.40.37.10">
    <property type="entry name" value="Lyase, Ornithine Decarboxylase, Chain A, domain 1"/>
    <property type="match status" value="1"/>
</dbReference>
<dbReference type="InterPro" id="IPR022644">
    <property type="entry name" value="De-COase2_N"/>
</dbReference>
<gene>
    <name evidence="7" type="primary">lysA_31</name>
    <name evidence="7" type="ORF">SDC9_103655</name>
</gene>
<evidence type="ECO:0000256" key="4">
    <source>
        <dbReference type="ARBA" id="ARBA00023239"/>
    </source>
</evidence>
<dbReference type="InterPro" id="IPR029066">
    <property type="entry name" value="PLP-binding_barrel"/>
</dbReference>
<dbReference type="NCBIfam" id="TIGR01048">
    <property type="entry name" value="lysA"/>
    <property type="match status" value="1"/>
</dbReference>
<reference evidence="7" key="1">
    <citation type="submission" date="2019-08" db="EMBL/GenBank/DDBJ databases">
        <authorList>
            <person name="Kucharzyk K."/>
            <person name="Murdoch R.W."/>
            <person name="Higgins S."/>
            <person name="Loffler F."/>
        </authorList>
    </citation>
    <scope>NUCLEOTIDE SEQUENCE</scope>
</reference>
<dbReference type="HAMAP" id="MF_02120">
    <property type="entry name" value="LysA"/>
    <property type="match status" value="1"/>
</dbReference>
<dbReference type="PANTHER" id="PTHR43727:SF2">
    <property type="entry name" value="GROUP IV DECARBOXYLASE"/>
    <property type="match status" value="1"/>
</dbReference>
<dbReference type="AlphaFoldDB" id="A0A645AUS0"/>
<evidence type="ECO:0000259" key="6">
    <source>
        <dbReference type="Pfam" id="PF02784"/>
    </source>
</evidence>
<dbReference type="PRINTS" id="PR01181">
    <property type="entry name" value="DAPDCRBXLASE"/>
</dbReference>
<dbReference type="PANTHER" id="PTHR43727">
    <property type="entry name" value="DIAMINOPIMELATE DECARBOXYLASE"/>
    <property type="match status" value="1"/>
</dbReference>
<comment type="cofactor">
    <cofactor evidence="1">
        <name>pyridoxal 5'-phosphate</name>
        <dbReference type="ChEBI" id="CHEBI:597326"/>
    </cofactor>
</comment>